<comment type="caution">
    <text evidence="2">The sequence shown here is derived from an EMBL/GenBank/DDBJ whole genome shotgun (WGS) entry which is preliminary data.</text>
</comment>
<gene>
    <name evidence="2" type="ORF">ACFQ0S_07290</name>
</gene>
<dbReference type="Gene3D" id="3.30.1150.10">
    <property type="match status" value="1"/>
</dbReference>
<accession>A0ABW3J2F3</accession>
<reference evidence="3" key="1">
    <citation type="journal article" date="2019" name="Int. J. Syst. Evol. Microbiol.">
        <title>The Global Catalogue of Microorganisms (GCM) 10K type strain sequencing project: providing services to taxonomists for standard genome sequencing and annotation.</title>
        <authorList>
            <consortium name="The Broad Institute Genomics Platform"/>
            <consortium name="The Broad Institute Genome Sequencing Center for Infectious Disease"/>
            <person name="Wu L."/>
            <person name="Ma J."/>
        </authorList>
    </citation>
    <scope>NUCLEOTIDE SEQUENCE [LARGE SCALE GENOMIC DNA]</scope>
    <source>
        <strain evidence="3">CECT 7649</strain>
    </source>
</reference>
<dbReference type="SUPFAM" id="SSF74653">
    <property type="entry name" value="TolA/TonB C-terminal domain"/>
    <property type="match status" value="1"/>
</dbReference>
<protein>
    <recommendedName>
        <fullName evidence="4">TonB C-terminal domain-containing protein</fullName>
    </recommendedName>
</protein>
<keyword evidence="1" id="KW-0732">Signal</keyword>
<evidence type="ECO:0000256" key="1">
    <source>
        <dbReference type="SAM" id="SignalP"/>
    </source>
</evidence>
<sequence length="130" mass="14750">MKNILLLSFLFLFQIGFAQEENLIPVEDVFDVDKVDYSPSFPGGIDNFYTFFENNFKKPDVPQLLGKLFISFIVEIDGSLSDIRTLKDVGFGSGLEAERVMQLSPKWNAGIKNGKRVRVLYTIPIPIQTK</sequence>
<evidence type="ECO:0000313" key="3">
    <source>
        <dbReference type="Proteomes" id="UP001597051"/>
    </source>
</evidence>
<feature type="chain" id="PRO_5046400612" description="TonB C-terminal domain-containing protein" evidence="1">
    <location>
        <begin position="19"/>
        <end position="130"/>
    </location>
</feature>
<evidence type="ECO:0000313" key="2">
    <source>
        <dbReference type="EMBL" id="MFD0984280.1"/>
    </source>
</evidence>
<keyword evidence="3" id="KW-1185">Reference proteome</keyword>
<dbReference type="RefSeq" id="WP_379755700.1">
    <property type="nucleotide sequence ID" value="NZ_JBHSYB010000021.1"/>
</dbReference>
<evidence type="ECO:0008006" key="4">
    <source>
        <dbReference type="Google" id="ProtNLM"/>
    </source>
</evidence>
<dbReference type="EMBL" id="JBHTIZ010000020">
    <property type="protein sequence ID" value="MFD0984280.1"/>
    <property type="molecule type" value="Genomic_DNA"/>
</dbReference>
<feature type="signal peptide" evidence="1">
    <location>
        <begin position="1"/>
        <end position="18"/>
    </location>
</feature>
<name>A0ABW3J2F3_9FLAO</name>
<proteinExistence type="predicted"/>
<dbReference type="Proteomes" id="UP001597051">
    <property type="component" value="Unassembled WGS sequence"/>
</dbReference>
<organism evidence="2 3">
    <name type="scientific">Flavobacterium myungsuense</name>
    <dbReference type="NCBI Taxonomy" id="651823"/>
    <lineage>
        <taxon>Bacteria</taxon>
        <taxon>Pseudomonadati</taxon>
        <taxon>Bacteroidota</taxon>
        <taxon>Flavobacteriia</taxon>
        <taxon>Flavobacteriales</taxon>
        <taxon>Flavobacteriaceae</taxon>
        <taxon>Flavobacterium</taxon>
    </lineage>
</organism>